<keyword evidence="4 6" id="KW-1133">Transmembrane helix</keyword>
<feature type="transmembrane region" description="Helical" evidence="6">
    <location>
        <begin position="329"/>
        <end position="347"/>
    </location>
</feature>
<dbReference type="PROSITE" id="PS50850">
    <property type="entry name" value="MFS"/>
    <property type="match status" value="1"/>
</dbReference>
<organism evidence="8 9">
    <name type="scientific">Pseudomonas jessenii</name>
    <dbReference type="NCBI Taxonomy" id="77298"/>
    <lineage>
        <taxon>Bacteria</taxon>
        <taxon>Pseudomonadati</taxon>
        <taxon>Pseudomonadota</taxon>
        <taxon>Gammaproteobacteria</taxon>
        <taxon>Pseudomonadales</taxon>
        <taxon>Pseudomonadaceae</taxon>
        <taxon>Pseudomonas</taxon>
    </lineage>
</organism>
<dbReference type="Pfam" id="PF07690">
    <property type="entry name" value="MFS_1"/>
    <property type="match status" value="1"/>
</dbReference>
<dbReference type="EMBL" id="PDLL01000709">
    <property type="protein sequence ID" value="PYY66764.1"/>
    <property type="molecule type" value="Genomic_DNA"/>
</dbReference>
<feature type="transmembrane region" description="Helical" evidence="6">
    <location>
        <begin position="104"/>
        <end position="125"/>
    </location>
</feature>
<dbReference type="GO" id="GO:0022857">
    <property type="term" value="F:transmembrane transporter activity"/>
    <property type="evidence" value="ECO:0007669"/>
    <property type="project" value="InterPro"/>
</dbReference>
<feature type="transmembrane region" description="Helical" evidence="6">
    <location>
        <begin position="436"/>
        <end position="454"/>
    </location>
</feature>
<keyword evidence="3 6" id="KW-0812">Transmembrane</keyword>
<evidence type="ECO:0000256" key="4">
    <source>
        <dbReference type="ARBA" id="ARBA00022989"/>
    </source>
</evidence>
<dbReference type="PRINTS" id="PR01036">
    <property type="entry name" value="TCRTETB"/>
</dbReference>
<feature type="domain" description="Major facilitator superfamily (MFS) profile" evidence="7">
    <location>
        <begin position="9"/>
        <end position="460"/>
    </location>
</feature>
<dbReference type="InterPro" id="IPR036259">
    <property type="entry name" value="MFS_trans_sf"/>
</dbReference>
<feature type="transmembrane region" description="Helical" evidence="6">
    <location>
        <begin position="47"/>
        <end position="63"/>
    </location>
</feature>
<reference evidence="8 9" key="1">
    <citation type="journal article" date="2018" name="Appl. Microbiol. Biotechnol.">
        <title>Characterization of the caprolactam degradation pathway in Pseudomonas jessenii using mass spectrometry-based proteomics.</title>
        <authorList>
            <person name="Otzen M."/>
            <person name="Palacio C."/>
            <person name="Janssen D.B."/>
        </authorList>
    </citation>
    <scope>NUCLEOTIDE SEQUENCE [LARGE SCALE GENOMIC DNA]</scope>
    <source>
        <strain evidence="8 9">GO3</strain>
    </source>
</reference>
<feature type="transmembrane region" description="Helical" evidence="6">
    <location>
        <begin position="294"/>
        <end position="317"/>
    </location>
</feature>
<dbReference type="AlphaFoldDB" id="A0A2W0EU26"/>
<feature type="transmembrane region" description="Helical" evidence="6">
    <location>
        <begin position="137"/>
        <end position="157"/>
    </location>
</feature>
<dbReference type="CDD" id="cd17321">
    <property type="entry name" value="MFS_MMR_MDR_like"/>
    <property type="match status" value="1"/>
</dbReference>
<feature type="transmembrane region" description="Helical" evidence="6">
    <location>
        <begin position="226"/>
        <end position="244"/>
    </location>
</feature>
<evidence type="ECO:0000256" key="1">
    <source>
        <dbReference type="ARBA" id="ARBA00004141"/>
    </source>
</evidence>
<dbReference type="SUPFAM" id="SSF103473">
    <property type="entry name" value="MFS general substrate transporter"/>
    <property type="match status" value="1"/>
</dbReference>
<dbReference type="Gene3D" id="1.20.1720.10">
    <property type="entry name" value="Multidrug resistance protein D"/>
    <property type="match status" value="1"/>
</dbReference>
<evidence type="ECO:0000256" key="5">
    <source>
        <dbReference type="ARBA" id="ARBA00023136"/>
    </source>
</evidence>
<sequence length="466" mass="47534">MKSLSIRGTLASLSLSMLLASLGTSIANVGLPALAEAFTASFQAVQWVVLAYLLSITALIVSVGRLGDLMGRRRLLLIGIVVFTVASLLCALAPGLWLLIAARALQGVGAATMMALTLALVSGAVPKEKTGSAMGVLGTMSALGTCLGPTLGGVLIAQVGWQGIFLLSVPLGVLAFGLAWRFLPVDHHEITSTRPDFDALGTLVLILTLLAYTLAMTLGRDSFGPLKTALLLVAVIGLVLFVFVEQTAASPLLNLTMLGNPLLSAGFAMSTLVTTVVMATLVVGPFYLSGALGLKAASVGLVMSAGPLVAALAGMPAGRLVDRLGAQRSGALGLITMLTGACILALMPMSVGVLGYLAPLMVLTAGYALFQAANNTAVMLQIEAQQRGVVSGLLGLSRNLGLITGASVMGAVFAFGTASEDILQAQPEAIAQGMRLTFAVAAGLILLALMLGAVSKIVSRRLIAPC</sequence>
<evidence type="ECO:0000256" key="2">
    <source>
        <dbReference type="ARBA" id="ARBA00022448"/>
    </source>
</evidence>
<feature type="transmembrane region" description="Helical" evidence="6">
    <location>
        <begin position="265"/>
        <end position="288"/>
    </location>
</feature>
<feature type="transmembrane region" description="Helical" evidence="6">
    <location>
        <begin position="195"/>
        <end position="214"/>
    </location>
</feature>
<accession>A0A2W0EU26</accession>
<evidence type="ECO:0000256" key="6">
    <source>
        <dbReference type="SAM" id="Phobius"/>
    </source>
</evidence>
<feature type="transmembrane region" description="Helical" evidence="6">
    <location>
        <begin position="163"/>
        <end position="183"/>
    </location>
</feature>
<feature type="transmembrane region" description="Helical" evidence="6">
    <location>
        <begin position="353"/>
        <end position="372"/>
    </location>
</feature>
<dbReference type="RefSeq" id="WP_110662690.1">
    <property type="nucleotide sequence ID" value="NZ_PDLL01000709.1"/>
</dbReference>
<evidence type="ECO:0000259" key="7">
    <source>
        <dbReference type="PROSITE" id="PS50850"/>
    </source>
</evidence>
<dbReference type="GO" id="GO:0016020">
    <property type="term" value="C:membrane"/>
    <property type="evidence" value="ECO:0007669"/>
    <property type="project" value="UniProtKB-SubCell"/>
</dbReference>
<evidence type="ECO:0000313" key="8">
    <source>
        <dbReference type="EMBL" id="PYY66764.1"/>
    </source>
</evidence>
<dbReference type="PANTHER" id="PTHR42718">
    <property type="entry name" value="MAJOR FACILITATOR SUPERFAMILY MULTIDRUG TRANSPORTER MFSC"/>
    <property type="match status" value="1"/>
</dbReference>
<proteinExistence type="predicted"/>
<dbReference type="Gene3D" id="1.20.1250.20">
    <property type="entry name" value="MFS general substrate transporter like domains"/>
    <property type="match status" value="1"/>
</dbReference>
<feature type="transmembrane region" description="Helical" evidence="6">
    <location>
        <begin position="75"/>
        <end position="98"/>
    </location>
</feature>
<protein>
    <submittedName>
        <fullName evidence="8">MFS transporter</fullName>
    </submittedName>
</protein>
<dbReference type="OrthoDB" id="9812221at2"/>
<comment type="subcellular location">
    <subcellularLocation>
        <location evidence="1">Membrane</location>
        <topology evidence="1">Multi-pass membrane protein</topology>
    </subcellularLocation>
</comment>
<evidence type="ECO:0000256" key="3">
    <source>
        <dbReference type="ARBA" id="ARBA00022692"/>
    </source>
</evidence>
<dbReference type="PANTHER" id="PTHR42718:SF9">
    <property type="entry name" value="MAJOR FACILITATOR SUPERFAMILY MULTIDRUG TRANSPORTER MFSC"/>
    <property type="match status" value="1"/>
</dbReference>
<feature type="transmembrane region" description="Helical" evidence="6">
    <location>
        <begin position="393"/>
        <end position="416"/>
    </location>
</feature>
<name>A0A2W0EU26_PSEJE</name>
<keyword evidence="2" id="KW-0813">Transport</keyword>
<keyword evidence="5 6" id="KW-0472">Membrane</keyword>
<dbReference type="Proteomes" id="UP000247437">
    <property type="component" value="Unassembled WGS sequence"/>
</dbReference>
<comment type="caution">
    <text evidence="8">The sequence shown here is derived from an EMBL/GenBank/DDBJ whole genome shotgun (WGS) entry which is preliminary data.</text>
</comment>
<dbReference type="InterPro" id="IPR020846">
    <property type="entry name" value="MFS_dom"/>
</dbReference>
<dbReference type="InterPro" id="IPR011701">
    <property type="entry name" value="MFS"/>
</dbReference>
<evidence type="ECO:0000313" key="9">
    <source>
        <dbReference type="Proteomes" id="UP000247437"/>
    </source>
</evidence>
<gene>
    <name evidence="8" type="ORF">CRX42_30595</name>
</gene>